<organism evidence="1 2">
    <name type="scientific">Trichogramma kaykai</name>
    <dbReference type="NCBI Taxonomy" id="54128"/>
    <lineage>
        <taxon>Eukaryota</taxon>
        <taxon>Metazoa</taxon>
        <taxon>Ecdysozoa</taxon>
        <taxon>Arthropoda</taxon>
        <taxon>Hexapoda</taxon>
        <taxon>Insecta</taxon>
        <taxon>Pterygota</taxon>
        <taxon>Neoptera</taxon>
        <taxon>Endopterygota</taxon>
        <taxon>Hymenoptera</taxon>
        <taxon>Apocrita</taxon>
        <taxon>Proctotrupomorpha</taxon>
        <taxon>Chalcidoidea</taxon>
        <taxon>Trichogrammatidae</taxon>
        <taxon>Trichogramma</taxon>
    </lineage>
</organism>
<keyword evidence="2" id="KW-1185">Reference proteome</keyword>
<sequence length="90" mass="10713">MHHERQKLLTNPTANIERLVTLILQHKFKMRFRSIGWKSQVIRTWVRKIGHSTQRKDKKRVRFNGVYAELYIMRSSVSVRNQGKASQAHV</sequence>
<dbReference type="AlphaFoldDB" id="A0ABD2WLR7"/>
<accession>A0ABD2WLR7</accession>
<protein>
    <submittedName>
        <fullName evidence="1">Uncharacterized protein</fullName>
    </submittedName>
</protein>
<evidence type="ECO:0000313" key="1">
    <source>
        <dbReference type="EMBL" id="KAL3394012.1"/>
    </source>
</evidence>
<reference evidence="1 2" key="1">
    <citation type="journal article" date="2024" name="bioRxiv">
        <title>A reference genome for Trichogramma kaykai: A tiny desert-dwelling parasitoid wasp with competing sex-ratio distorters.</title>
        <authorList>
            <person name="Culotta J."/>
            <person name="Lindsey A.R."/>
        </authorList>
    </citation>
    <scope>NUCLEOTIDE SEQUENCE [LARGE SCALE GENOMIC DNA]</scope>
    <source>
        <strain evidence="1 2">KSX58</strain>
    </source>
</reference>
<gene>
    <name evidence="1" type="ORF">TKK_011684</name>
</gene>
<name>A0ABD2WLR7_9HYME</name>
<comment type="caution">
    <text evidence="1">The sequence shown here is derived from an EMBL/GenBank/DDBJ whole genome shotgun (WGS) entry which is preliminary data.</text>
</comment>
<proteinExistence type="predicted"/>
<evidence type="ECO:0000313" key="2">
    <source>
        <dbReference type="Proteomes" id="UP001627154"/>
    </source>
</evidence>
<dbReference type="Proteomes" id="UP001627154">
    <property type="component" value="Unassembled WGS sequence"/>
</dbReference>
<dbReference type="EMBL" id="JBJJXI010000094">
    <property type="protein sequence ID" value="KAL3394012.1"/>
    <property type="molecule type" value="Genomic_DNA"/>
</dbReference>